<keyword evidence="5 7" id="KW-0560">Oxidoreductase</keyword>
<evidence type="ECO:0000313" key="11">
    <source>
        <dbReference type="Proteomes" id="UP000180098"/>
    </source>
</evidence>
<comment type="pathway">
    <text evidence="1 7">Amino-acid biosynthesis; L-arginine biosynthesis; N(2)-acetyl-L-ornithine from L-glutamate: step 3/4.</text>
</comment>
<protein>
    <recommendedName>
        <fullName evidence="7">N-acetyl-gamma-glutamyl-phosphate reductase</fullName>
        <shortName evidence="7">AGPR</shortName>
        <ecNumber evidence="7">1.2.1.38</ecNumber>
    </recommendedName>
    <alternativeName>
        <fullName evidence="7">N-acetyl-glutamate semialdehyde dehydrogenase</fullName>
        <shortName evidence="7">NAGSA dehydrogenase</shortName>
    </alternativeName>
</protein>
<feature type="domain" description="Semialdehyde dehydrogenase NAD-binding" evidence="9">
    <location>
        <begin position="2"/>
        <end position="141"/>
    </location>
</feature>
<dbReference type="InterPro" id="IPR000534">
    <property type="entry name" value="Semialdehyde_DH_NAD-bd"/>
</dbReference>
<dbReference type="GO" id="GO:0051287">
    <property type="term" value="F:NAD binding"/>
    <property type="evidence" value="ECO:0007669"/>
    <property type="project" value="InterPro"/>
</dbReference>
<evidence type="ECO:0000259" key="9">
    <source>
        <dbReference type="SMART" id="SM00859"/>
    </source>
</evidence>
<keyword evidence="4 7" id="KW-0521">NADP</keyword>
<comment type="caution">
    <text evidence="10">The sequence shown here is derived from an EMBL/GenBank/DDBJ whole genome shotgun (WGS) entry which is preliminary data.</text>
</comment>
<keyword evidence="11" id="KW-1185">Reference proteome</keyword>
<evidence type="ECO:0000256" key="6">
    <source>
        <dbReference type="ARBA" id="ARBA00050557"/>
    </source>
</evidence>
<evidence type="ECO:0000313" key="10">
    <source>
        <dbReference type="EMBL" id="OIJ10173.1"/>
    </source>
</evidence>
<feature type="active site" evidence="7 8">
    <location>
        <position position="149"/>
    </location>
</feature>
<dbReference type="InterPro" id="IPR023013">
    <property type="entry name" value="AGPR_AS"/>
</dbReference>
<dbReference type="SUPFAM" id="SSF55347">
    <property type="entry name" value="Glyceraldehyde-3-phosphate dehydrogenase-like, C-terminal domain"/>
    <property type="match status" value="1"/>
</dbReference>
<dbReference type="InterPro" id="IPR000706">
    <property type="entry name" value="AGPR_type-1"/>
</dbReference>
<sequence>MKAAIIGATGYSGAELIRFLHQHPYIKDYTVHSSSQVGVEISESYPQLNQITSLPLQEINSLKISEDADIVFMATPSGISKDLTPGFVENGVKVIDLSGDFRFKNPEVYETWYKQKAAPKEVLQKAVYGLTELNREQVKEAKLIANPGCYPTATILGLSPLLKNINIDSGSIVIDAKSGASGAGRKASLGINFCEVNENFRIYKVNEHQHIPEIEQGLKTVCPQLQPIKFNTHLVPMTRGIMATIYCKPLEKTSQKLLVELYQQFYEKEPFVRIRKQGEYPATKEVYGSNFCDIGVTYDERTGWITVVAVIDNLVKGAAGQAIQNLNVMLGIDEASGLNGPPLFP</sequence>
<dbReference type="CDD" id="cd17895">
    <property type="entry name" value="AGPR_1_N"/>
    <property type="match status" value="1"/>
</dbReference>
<keyword evidence="7" id="KW-0963">Cytoplasm</keyword>
<proteinExistence type="inferred from homology"/>
<keyword evidence="2 7" id="KW-0055">Arginine biosynthesis</keyword>
<keyword evidence="3 7" id="KW-0028">Amino-acid biosynthesis</keyword>
<comment type="similarity">
    <text evidence="7">Belongs to the NAGSA dehydrogenase family. Type 1 subfamily.</text>
</comment>
<comment type="subcellular location">
    <subcellularLocation>
        <location evidence="7">Cytoplasm</location>
    </subcellularLocation>
</comment>
<dbReference type="PANTHER" id="PTHR32338">
    <property type="entry name" value="N-ACETYL-GAMMA-GLUTAMYL-PHOSPHATE REDUCTASE, CHLOROPLASTIC-RELATED-RELATED"/>
    <property type="match status" value="1"/>
</dbReference>
<dbReference type="GO" id="GO:0070401">
    <property type="term" value="F:NADP+ binding"/>
    <property type="evidence" value="ECO:0007669"/>
    <property type="project" value="InterPro"/>
</dbReference>
<evidence type="ECO:0000256" key="8">
    <source>
        <dbReference type="PROSITE-ProRule" id="PRU10010"/>
    </source>
</evidence>
<dbReference type="SUPFAM" id="SSF51735">
    <property type="entry name" value="NAD(P)-binding Rossmann-fold domains"/>
    <property type="match status" value="1"/>
</dbReference>
<dbReference type="Pfam" id="PF22698">
    <property type="entry name" value="Semialdhyde_dhC_1"/>
    <property type="match status" value="1"/>
</dbReference>
<dbReference type="NCBIfam" id="TIGR01850">
    <property type="entry name" value="argC"/>
    <property type="match status" value="1"/>
</dbReference>
<comment type="function">
    <text evidence="7">Catalyzes the NADPH-dependent reduction of N-acetyl-5-glutamyl phosphate to yield N-acetyl-L-glutamate 5-semialdehyde.</text>
</comment>
<dbReference type="InterPro" id="IPR036291">
    <property type="entry name" value="NAD(P)-bd_dom_sf"/>
</dbReference>
<dbReference type="EC" id="1.2.1.38" evidence="7"/>
<dbReference type="UniPathway" id="UPA00068">
    <property type="reaction ID" value="UER00108"/>
</dbReference>
<comment type="catalytic activity">
    <reaction evidence="6 7">
        <text>N-acetyl-L-glutamate 5-semialdehyde + phosphate + NADP(+) = N-acetyl-L-glutamyl 5-phosphate + NADPH + H(+)</text>
        <dbReference type="Rhea" id="RHEA:21588"/>
        <dbReference type="ChEBI" id="CHEBI:15378"/>
        <dbReference type="ChEBI" id="CHEBI:29123"/>
        <dbReference type="ChEBI" id="CHEBI:43474"/>
        <dbReference type="ChEBI" id="CHEBI:57783"/>
        <dbReference type="ChEBI" id="CHEBI:57936"/>
        <dbReference type="ChEBI" id="CHEBI:58349"/>
        <dbReference type="EC" id="1.2.1.38"/>
    </reaction>
</comment>
<dbReference type="Proteomes" id="UP000180098">
    <property type="component" value="Unassembled WGS sequence"/>
</dbReference>
<dbReference type="Gene3D" id="3.40.50.720">
    <property type="entry name" value="NAD(P)-binding Rossmann-like Domain"/>
    <property type="match status" value="1"/>
</dbReference>
<evidence type="ECO:0000256" key="5">
    <source>
        <dbReference type="ARBA" id="ARBA00023002"/>
    </source>
</evidence>
<evidence type="ECO:0000256" key="3">
    <source>
        <dbReference type="ARBA" id="ARBA00022605"/>
    </source>
</evidence>
<dbReference type="OrthoDB" id="9801289at2"/>
<name>A0A1S2LDL9_9BACI</name>
<dbReference type="PANTHER" id="PTHR32338:SF10">
    <property type="entry name" value="N-ACETYL-GAMMA-GLUTAMYL-PHOSPHATE REDUCTASE, CHLOROPLASTIC-RELATED"/>
    <property type="match status" value="1"/>
</dbReference>
<dbReference type="SMART" id="SM00859">
    <property type="entry name" value="Semialdhyde_dh"/>
    <property type="match status" value="1"/>
</dbReference>
<dbReference type="AlphaFoldDB" id="A0A1S2LDL9"/>
<accession>A0A1S2LDL9</accession>
<dbReference type="RefSeq" id="WP_071313937.1">
    <property type="nucleotide sequence ID" value="NZ_MLQQ01000040.1"/>
</dbReference>
<dbReference type="EMBL" id="MLQQ01000040">
    <property type="protein sequence ID" value="OIJ10173.1"/>
    <property type="molecule type" value="Genomic_DNA"/>
</dbReference>
<evidence type="ECO:0000256" key="2">
    <source>
        <dbReference type="ARBA" id="ARBA00022571"/>
    </source>
</evidence>
<dbReference type="HAMAP" id="MF_00150">
    <property type="entry name" value="ArgC_type1"/>
    <property type="match status" value="1"/>
</dbReference>
<dbReference type="CDD" id="cd23934">
    <property type="entry name" value="AGPR_1_C"/>
    <property type="match status" value="1"/>
</dbReference>
<evidence type="ECO:0000256" key="1">
    <source>
        <dbReference type="ARBA" id="ARBA00004862"/>
    </source>
</evidence>
<dbReference type="PROSITE" id="PS01224">
    <property type="entry name" value="ARGC"/>
    <property type="match status" value="1"/>
</dbReference>
<dbReference type="FunFam" id="3.30.360.10:FF:000014">
    <property type="entry name" value="N-acetyl-gamma-glutamyl-phosphate reductase"/>
    <property type="match status" value="1"/>
</dbReference>
<dbReference type="GO" id="GO:0003942">
    <property type="term" value="F:N-acetyl-gamma-glutamyl-phosphate reductase activity"/>
    <property type="evidence" value="ECO:0007669"/>
    <property type="project" value="UniProtKB-UniRule"/>
</dbReference>
<gene>
    <name evidence="7" type="primary">argC</name>
    <name evidence="10" type="ORF">BKP35_13760</name>
</gene>
<dbReference type="InterPro" id="IPR058924">
    <property type="entry name" value="AGPR_dimerisation_dom"/>
</dbReference>
<dbReference type="GO" id="GO:0005737">
    <property type="term" value="C:cytoplasm"/>
    <property type="evidence" value="ECO:0007669"/>
    <property type="project" value="UniProtKB-SubCell"/>
</dbReference>
<dbReference type="InterPro" id="IPR050085">
    <property type="entry name" value="AGPR"/>
</dbReference>
<reference evidence="10 11" key="1">
    <citation type="submission" date="2016-10" db="EMBL/GenBank/DDBJ databases">
        <title>Draft genome sequences of four alkaliphilic bacteria belonging to the Anaerobacillus genus.</title>
        <authorList>
            <person name="Bassil N.M."/>
            <person name="Lloyd J.R."/>
        </authorList>
    </citation>
    <scope>NUCLEOTIDE SEQUENCE [LARGE SCALE GENOMIC DNA]</scope>
    <source>
        <strain evidence="10 11">DSM 15340</strain>
    </source>
</reference>
<dbReference type="GO" id="GO:0006526">
    <property type="term" value="P:L-arginine biosynthetic process"/>
    <property type="evidence" value="ECO:0007669"/>
    <property type="project" value="UniProtKB-UniRule"/>
</dbReference>
<evidence type="ECO:0000256" key="7">
    <source>
        <dbReference type="HAMAP-Rule" id="MF_00150"/>
    </source>
</evidence>
<dbReference type="Gene3D" id="3.30.360.10">
    <property type="entry name" value="Dihydrodipicolinate Reductase, domain 2"/>
    <property type="match status" value="1"/>
</dbReference>
<dbReference type="Pfam" id="PF01118">
    <property type="entry name" value="Semialdhyde_dh"/>
    <property type="match status" value="1"/>
</dbReference>
<organism evidence="10 11">
    <name type="scientific">Anaerobacillus arseniciselenatis</name>
    <dbReference type="NCBI Taxonomy" id="85682"/>
    <lineage>
        <taxon>Bacteria</taxon>
        <taxon>Bacillati</taxon>
        <taxon>Bacillota</taxon>
        <taxon>Bacilli</taxon>
        <taxon>Bacillales</taxon>
        <taxon>Bacillaceae</taxon>
        <taxon>Anaerobacillus</taxon>
    </lineage>
</organism>
<evidence type="ECO:0000256" key="4">
    <source>
        <dbReference type="ARBA" id="ARBA00022857"/>
    </source>
</evidence>